<comment type="caution">
    <text evidence="10">The sequence shown here is derived from an EMBL/GenBank/DDBJ whole genome shotgun (WGS) entry which is preliminary data.</text>
</comment>
<dbReference type="InterPro" id="IPR003593">
    <property type="entry name" value="AAA+_ATPase"/>
</dbReference>
<evidence type="ECO:0000256" key="3">
    <source>
        <dbReference type="ARBA" id="ARBA00022741"/>
    </source>
</evidence>
<accession>A0A951Q9F7</accession>
<dbReference type="GO" id="GO:0016887">
    <property type="term" value="F:ATP hydrolysis activity"/>
    <property type="evidence" value="ECO:0007669"/>
    <property type="project" value="InterPro"/>
</dbReference>
<reference evidence="10" key="2">
    <citation type="journal article" date="2022" name="Microbiol. Resour. Announc.">
        <title>Metagenome Sequencing to Explore Phylogenomics of Terrestrial Cyanobacteria.</title>
        <authorList>
            <person name="Ward R.D."/>
            <person name="Stajich J.E."/>
            <person name="Johansen J.R."/>
            <person name="Huntemann M."/>
            <person name="Clum A."/>
            <person name="Foster B."/>
            <person name="Foster B."/>
            <person name="Roux S."/>
            <person name="Palaniappan K."/>
            <person name="Varghese N."/>
            <person name="Mukherjee S."/>
            <person name="Reddy T.B.K."/>
            <person name="Daum C."/>
            <person name="Copeland A."/>
            <person name="Chen I.A."/>
            <person name="Ivanova N.N."/>
            <person name="Kyrpides N.C."/>
            <person name="Shapiro N."/>
            <person name="Eloe-Fadrosh E.A."/>
            <person name="Pietrasiak N."/>
        </authorList>
    </citation>
    <scope>NUCLEOTIDE SEQUENCE</scope>
    <source>
        <strain evidence="10">UHER 2000/2452</strain>
    </source>
</reference>
<evidence type="ECO:0000256" key="6">
    <source>
        <dbReference type="ARBA" id="ARBA00023136"/>
    </source>
</evidence>
<dbReference type="PROSITE" id="PS50893">
    <property type="entry name" value="ABC_TRANSPORTER_2"/>
    <property type="match status" value="1"/>
</dbReference>
<keyword evidence="5 7" id="KW-1133">Transmembrane helix</keyword>
<dbReference type="AlphaFoldDB" id="A0A951Q9F7"/>
<feature type="domain" description="ABC transmembrane type-1" evidence="9">
    <location>
        <begin position="17"/>
        <end position="292"/>
    </location>
</feature>
<evidence type="ECO:0000259" key="8">
    <source>
        <dbReference type="PROSITE" id="PS50893"/>
    </source>
</evidence>
<comment type="subcellular location">
    <subcellularLocation>
        <location evidence="1">Cell membrane</location>
        <topology evidence="1">Multi-pass membrane protein</topology>
    </subcellularLocation>
</comment>
<evidence type="ECO:0000313" key="11">
    <source>
        <dbReference type="Proteomes" id="UP000757435"/>
    </source>
</evidence>
<proteinExistence type="predicted"/>
<dbReference type="CDD" id="cd03228">
    <property type="entry name" value="ABCC_MRP_Like"/>
    <property type="match status" value="1"/>
</dbReference>
<evidence type="ECO:0000256" key="1">
    <source>
        <dbReference type="ARBA" id="ARBA00004651"/>
    </source>
</evidence>
<evidence type="ECO:0000256" key="4">
    <source>
        <dbReference type="ARBA" id="ARBA00022840"/>
    </source>
</evidence>
<keyword evidence="2 7" id="KW-0812">Transmembrane</keyword>
<dbReference type="EMBL" id="JAHHHD010000010">
    <property type="protein sequence ID" value="MBW4659187.1"/>
    <property type="molecule type" value="Genomic_DNA"/>
</dbReference>
<feature type="transmembrane region" description="Helical" evidence="7">
    <location>
        <begin position="52"/>
        <end position="76"/>
    </location>
</feature>
<dbReference type="GO" id="GO:0015833">
    <property type="term" value="P:peptide transport"/>
    <property type="evidence" value="ECO:0007669"/>
    <property type="project" value="InterPro"/>
</dbReference>
<feature type="transmembrane region" description="Helical" evidence="7">
    <location>
        <begin position="149"/>
        <end position="169"/>
    </location>
</feature>
<evidence type="ECO:0000256" key="5">
    <source>
        <dbReference type="ARBA" id="ARBA00022989"/>
    </source>
</evidence>
<feature type="transmembrane region" description="Helical" evidence="7">
    <location>
        <begin position="12"/>
        <end position="40"/>
    </location>
</feature>
<dbReference type="GO" id="GO:0005524">
    <property type="term" value="F:ATP binding"/>
    <property type="evidence" value="ECO:0007669"/>
    <property type="project" value="UniProtKB-KW"/>
</dbReference>
<dbReference type="SMART" id="SM00382">
    <property type="entry name" value="AAA"/>
    <property type="match status" value="1"/>
</dbReference>
<reference evidence="10" key="1">
    <citation type="submission" date="2021-05" db="EMBL/GenBank/DDBJ databases">
        <authorList>
            <person name="Pietrasiak N."/>
            <person name="Ward R."/>
            <person name="Stajich J.E."/>
            <person name="Kurbessoian T."/>
        </authorList>
    </citation>
    <scope>NUCLEOTIDE SEQUENCE</scope>
    <source>
        <strain evidence="10">UHER 2000/2452</strain>
    </source>
</reference>
<name>A0A951Q9F7_9CYAN</name>
<dbReference type="InterPro" id="IPR036640">
    <property type="entry name" value="ABC1_TM_sf"/>
</dbReference>
<sequence>MSLVTFLLQSSWQMMTIAALTGFVSGISSAGLIALISYAISHPLSTSTPMLLLGFLGLAAIALLTSIVSQVVLVRLSHHAVFHLRMRLIRQILASELTDLERIGNPRLLAALTEDVRAITSAVFVLPLLCIDLAIVVGCLIYITWLSWTALLLVFALMGAAVMSCIRLLRQGEKLLALAREEEDYLFDHFRSTTEGIKELKLHYQRRQMFLENAVEPTAINFRRYNIRGLTMFAASSSLGKLLFFFAVGFVLFALPKLISIQPEAISGYILAFIYLTMPMENIVNSFPVISQSNIALRKIQDLGLSLSDRSSLSSPPKAESDWHSLELRDLVYPYQRSPEDTPFVLGALDITFYPGEITFIAGGNGSGKSTFAKLLTGLYIPESGAIFLDKQPITDENREWYRQHFAVVFADFFLFERLLGLEQVNLDHLAQNYLSKLQIDHKVKIERGKLSTTALSQGQRKRLALLTAYLEDRPIYLFDEWAADQDPVFKELFYRQFLPSLKQKGKTVIVISHDDHYFHLADRLIKLDNGQVEFDR</sequence>
<dbReference type="PANTHER" id="PTHR24221:SF654">
    <property type="entry name" value="ATP-BINDING CASSETTE SUB-FAMILY B MEMBER 6"/>
    <property type="match status" value="1"/>
</dbReference>
<dbReference type="SUPFAM" id="SSF52540">
    <property type="entry name" value="P-loop containing nucleoside triphosphate hydrolases"/>
    <property type="match status" value="1"/>
</dbReference>
<dbReference type="Gene3D" id="1.20.1560.10">
    <property type="entry name" value="ABC transporter type 1, transmembrane domain"/>
    <property type="match status" value="1"/>
</dbReference>
<dbReference type="Pfam" id="PF00005">
    <property type="entry name" value="ABC_tran"/>
    <property type="match status" value="1"/>
</dbReference>
<gene>
    <name evidence="10" type="ORF">KME15_10970</name>
</gene>
<feature type="domain" description="ABC transporter" evidence="8">
    <location>
        <begin position="326"/>
        <end position="537"/>
    </location>
</feature>
<dbReference type="SUPFAM" id="SSF90123">
    <property type="entry name" value="ABC transporter transmembrane region"/>
    <property type="match status" value="1"/>
</dbReference>
<dbReference type="InterPro" id="IPR039421">
    <property type="entry name" value="Type_1_exporter"/>
</dbReference>
<feature type="transmembrane region" description="Helical" evidence="7">
    <location>
        <begin position="122"/>
        <end position="143"/>
    </location>
</feature>
<dbReference type="Proteomes" id="UP000757435">
    <property type="component" value="Unassembled WGS sequence"/>
</dbReference>
<dbReference type="GO" id="GO:0140359">
    <property type="term" value="F:ABC-type transporter activity"/>
    <property type="evidence" value="ECO:0007669"/>
    <property type="project" value="InterPro"/>
</dbReference>
<organism evidence="10 11">
    <name type="scientific">Drouetiella hepatica Uher 2000/2452</name>
    <dbReference type="NCBI Taxonomy" id="904376"/>
    <lineage>
        <taxon>Bacteria</taxon>
        <taxon>Bacillati</taxon>
        <taxon>Cyanobacteriota</taxon>
        <taxon>Cyanophyceae</taxon>
        <taxon>Oculatellales</taxon>
        <taxon>Oculatellaceae</taxon>
        <taxon>Drouetiella</taxon>
    </lineage>
</organism>
<keyword evidence="3" id="KW-0547">Nucleotide-binding</keyword>
<dbReference type="PROSITE" id="PS00211">
    <property type="entry name" value="ABC_TRANSPORTER_1"/>
    <property type="match status" value="1"/>
</dbReference>
<evidence type="ECO:0000313" key="10">
    <source>
        <dbReference type="EMBL" id="MBW4659187.1"/>
    </source>
</evidence>
<dbReference type="InterPro" id="IPR005898">
    <property type="entry name" value="Cyc_pep_transpt_SyrD/YojI"/>
</dbReference>
<keyword evidence="4" id="KW-0067">ATP-binding</keyword>
<dbReference type="Gene3D" id="3.40.50.300">
    <property type="entry name" value="P-loop containing nucleotide triphosphate hydrolases"/>
    <property type="match status" value="1"/>
</dbReference>
<feature type="transmembrane region" description="Helical" evidence="7">
    <location>
        <begin position="230"/>
        <end position="254"/>
    </location>
</feature>
<protein>
    <submittedName>
        <fullName evidence="10">Cyclic peptide export ABC transporter</fullName>
    </submittedName>
</protein>
<dbReference type="InterPro" id="IPR017871">
    <property type="entry name" value="ABC_transporter-like_CS"/>
</dbReference>
<evidence type="ECO:0000256" key="2">
    <source>
        <dbReference type="ARBA" id="ARBA00022692"/>
    </source>
</evidence>
<dbReference type="Pfam" id="PF00664">
    <property type="entry name" value="ABC_membrane"/>
    <property type="match status" value="1"/>
</dbReference>
<dbReference type="GO" id="GO:1904680">
    <property type="term" value="F:peptide transmembrane transporter activity"/>
    <property type="evidence" value="ECO:0007669"/>
    <property type="project" value="InterPro"/>
</dbReference>
<evidence type="ECO:0000256" key="7">
    <source>
        <dbReference type="SAM" id="Phobius"/>
    </source>
</evidence>
<dbReference type="InterPro" id="IPR003439">
    <property type="entry name" value="ABC_transporter-like_ATP-bd"/>
</dbReference>
<dbReference type="NCBIfam" id="TIGR01194">
    <property type="entry name" value="cyc_pep_trnsptr"/>
    <property type="match status" value="1"/>
</dbReference>
<dbReference type="GO" id="GO:0005886">
    <property type="term" value="C:plasma membrane"/>
    <property type="evidence" value="ECO:0007669"/>
    <property type="project" value="UniProtKB-SubCell"/>
</dbReference>
<dbReference type="PANTHER" id="PTHR24221">
    <property type="entry name" value="ATP-BINDING CASSETTE SUB-FAMILY B"/>
    <property type="match status" value="1"/>
</dbReference>
<dbReference type="PROSITE" id="PS50929">
    <property type="entry name" value="ABC_TM1F"/>
    <property type="match status" value="1"/>
</dbReference>
<evidence type="ECO:0000259" key="9">
    <source>
        <dbReference type="PROSITE" id="PS50929"/>
    </source>
</evidence>
<keyword evidence="6 7" id="KW-0472">Membrane</keyword>
<dbReference type="InterPro" id="IPR011527">
    <property type="entry name" value="ABC1_TM_dom"/>
</dbReference>
<dbReference type="InterPro" id="IPR027417">
    <property type="entry name" value="P-loop_NTPase"/>
</dbReference>